<dbReference type="FunFam" id="3.40.640.10:FF:000046">
    <property type="entry name" value="Cystathionine gamma-lyase"/>
    <property type="match status" value="1"/>
</dbReference>
<dbReference type="GO" id="GO:0016846">
    <property type="term" value="F:carbon-sulfur lyase activity"/>
    <property type="evidence" value="ECO:0007669"/>
    <property type="project" value="TreeGrafter"/>
</dbReference>
<dbReference type="PROSITE" id="PS00868">
    <property type="entry name" value="CYS_MET_METAB_PP"/>
    <property type="match status" value="1"/>
</dbReference>
<organism evidence="5 6">
    <name type="scientific">Berkelbacteria bacterium GW2011_GWA2_46_7</name>
    <dbReference type="NCBI Taxonomy" id="1618335"/>
    <lineage>
        <taxon>Bacteria</taxon>
        <taxon>Candidatus Berkelbacteria</taxon>
    </lineage>
</organism>
<keyword evidence="2 3" id="KW-0663">Pyridoxal phosphate</keyword>
<dbReference type="PANTHER" id="PTHR11808">
    <property type="entry name" value="TRANS-SULFURATION ENZYME FAMILY MEMBER"/>
    <property type="match status" value="1"/>
</dbReference>
<dbReference type="Proteomes" id="UP000034487">
    <property type="component" value="Unassembled WGS sequence"/>
</dbReference>
<dbReference type="GO" id="GO:0005737">
    <property type="term" value="C:cytoplasm"/>
    <property type="evidence" value="ECO:0007669"/>
    <property type="project" value="TreeGrafter"/>
</dbReference>
<gene>
    <name evidence="5" type="ORF">UX60_C0032G0014</name>
</gene>
<dbReference type="PATRIC" id="fig|1618335.3.peg.383"/>
<comment type="caution">
    <text evidence="5">The sequence shown here is derived from an EMBL/GenBank/DDBJ whole genome shotgun (WGS) entry which is preliminary data.</text>
</comment>
<dbReference type="InterPro" id="IPR015421">
    <property type="entry name" value="PyrdxlP-dep_Trfase_major"/>
</dbReference>
<evidence type="ECO:0000313" key="5">
    <source>
        <dbReference type="EMBL" id="KKU43224.1"/>
    </source>
</evidence>
<dbReference type="CDD" id="cd00614">
    <property type="entry name" value="CGS_like"/>
    <property type="match status" value="1"/>
</dbReference>
<protein>
    <recommendedName>
        <fullName evidence="7">Cystathionine gamma-synthase</fullName>
    </recommendedName>
</protein>
<accession>A0A0G1QE31</accession>
<dbReference type="EMBL" id="LCMV01000032">
    <property type="protein sequence ID" value="KKU43224.1"/>
    <property type="molecule type" value="Genomic_DNA"/>
</dbReference>
<reference evidence="5 6" key="1">
    <citation type="journal article" date="2015" name="Nature">
        <title>rRNA introns, odd ribosomes, and small enigmatic genomes across a large radiation of phyla.</title>
        <authorList>
            <person name="Brown C.T."/>
            <person name="Hug L.A."/>
            <person name="Thomas B.C."/>
            <person name="Sharon I."/>
            <person name="Castelle C.J."/>
            <person name="Singh A."/>
            <person name="Wilkins M.J."/>
            <person name="Williams K.H."/>
            <person name="Banfield J.F."/>
        </authorList>
    </citation>
    <scope>NUCLEOTIDE SEQUENCE [LARGE SCALE GENOMIC DNA]</scope>
</reference>
<dbReference type="InterPro" id="IPR015422">
    <property type="entry name" value="PyrdxlP-dep_Trfase_small"/>
</dbReference>
<dbReference type="GO" id="GO:0030170">
    <property type="term" value="F:pyridoxal phosphate binding"/>
    <property type="evidence" value="ECO:0007669"/>
    <property type="project" value="InterPro"/>
</dbReference>
<evidence type="ECO:0000256" key="4">
    <source>
        <dbReference type="RuleBase" id="RU362118"/>
    </source>
</evidence>
<comment type="similarity">
    <text evidence="4">Belongs to the trans-sulfuration enzymes family.</text>
</comment>
<evidence type="ECO:0000256" key="3">
    <source>
        <dbReference type="PIRSR" id="PIRSR001434-2"/>
    </source>
</evidence>
<dbReference type="Gene3D" id="3.40.640.10">
    <property type="entry name" value="Type I PLP-dependent aspartate aminotransferase-like (Major domain)"/>
    <property type="match status" value="1"/>
</dbReference>
<comment type="cofactor">
    <cofactor evidence="1 4">
        <name>pyridoxal 5'-phosphate</name>
        <dbReference type="ChEBI" id="CHEBI:597326"/>
    </cofactor>
</comment>
<name>A0A0G1QE31_9BACT</name>
<dbReference type="AlphaFoldDB" id="A0A0G1QE31"/>
<dbReference type="InterPro" id="IPR000277">
    <property type="entry name" value="Cys/Met-Metab_PyrdxlP-dep_enz"/>
</dbReference>
<dbReference type="PANTHER" id="PTHR11808:SF86">
    <property type="entry name" value="METHIONINE GAMMA-LYASE"/>
    <property type="match status" value="1"/>
</dbReference>
<evidence type="ECO:0008006" key="7">
    <source>
        <dbReference type="Google" id="ProtNLM"/>
    </source>
</evidence>
<dbReference type="SUPFAM" id="SSF53383">
    <property type="entry name" value="PLP-dependent transferases"/>
    <property type="match status" value="1"/>
</dbReference>
<dbReference type="InterPro" id="IPR054542">
    <property type="entry name" value="Cys_met_metab_PP"/>
</dbReference>
<evidence type="ECO:0000256" key="1">
    <source>
        <dbReference type="ARBA" id="ARBA00001933"/>
    </source>
</evidence>
<feature type="modified residue" description="N6-(pyridoxal phosphate)lysine" evidence="3">
    <location>
        <position position="265"/>
    </location>
</feature>
<dbReference type="GO" id="GO:0019346">
    <property type="term" value="P:transsulfuration"/>
    <property type="evidence" value="ECO:0007669"/>
    <property type="project" value="InterPro"/>
</dbReference>
<evidence type="ECO:0000256" key="2">
    <source>
        <dbReference type="ARBA" id="ARBA00022898"/>
    </source>
</evidence>
<dbReference type="PIRSF" id="PIRSF001434">
    <property type="entry name" value="CGS"/>
    <property type="match status" value="1"/>
</dbReference>
<dbReference type="Gene3D" id="3.90.1150.10">
    <property type="entry name" value="Aspartate Aminotransferase, domain 1"/>
    <property type="match status" value="1"/>
</dbReference>
<proteinExistence type="inferred from homology"/>
<dbReference type="InterPro" id="IPR015424">
    <property type="entry name" value="PyrdxlP-dep_Trfase"/>
</dbReference>
<sequence length="455" mass="49833">MSSKIYPEGVSTIPPAGYAGKIENTMPPDTESHMPHHYSDLRPDLKAPTRTSMVGYDPALSENAVTVPIFPASTYVFPTAADGELQFARAYHLPRDDGQQPGLIYARLNNPNLEIFETKMAAIEEGAACAAVFPSGMSAITTAILATLGPNSRVLYTDPVYGGTYFFLRFLGERFGITAVPVDTSQIDLVERALSDATEPFDMILIETPANPTLSMTNIRRVTELAKEYCGDKQTLVMVDNTFLGPVFLRPFECGADLVAYSATKFIGGHSDLIAGVILAKDPKLMSLIKDYRTILGGTVSPFTAWLLTRSLATLWPRMLWQAANAEKVARALAADHPKVERVLYPGLLRPEDGEAYETYQQQCTGPGSLISFYLRDDSWDAAQRFLNSLETWHLAVSLGGVESLVEHPRRMTHSDMTIEDLDSCGITDGLIRLSVGTEDPADLISDLEQALDKV</sequence>
<dbReference type="Pfam" id="PF01053">
    <property type="entry name" value="Cys_Met_Meta_PP"/>
    <property type="match status" value="1"/>
</dbReference>
<evidence type="ECO:0000313" key="6">
    <source>
        <dbReference type="Proteomes" id="UP000034487"/>
    </source>
</evidence>